<evidence type="ECO:0000256" key="5">
    <source>
        <dbReference type="ARBA" id="ARBA00023285"/>
    </source>
</evidence>
<dbReference type="InterPro" id="IPR006099">
    <property type="entry name" value="MeMalonylCoA_mutase_a/b_cat"/>
</dbReference>
<keyword evidence="3" id="KW-0846">Cobalamin</keyword>
<evidence type="ECO:0000313" key="7">
    <source>
        <dbReference type="EMBL" id="PKG26229.1"/>
    </source>
</evidence>
<sequence length="607" mass="67817">MTLNQMMNETFKQQSGHDWKNKAEETLKGKSIDILSRDTYENIKLKPLYTKEDLPQSSISQNPGSADFRRGFNELGYVEDDWKVAQKLTGGDPKILREKLLLSLEKGQTALSFHLDELRPAELAKIVDGLHDYPLSLHTDQSLKEIFDVIEDANFTGYIAKDPIAVSAKTGVAVDEEWLAAITEADKKFPKLKTILVDASVYHNGGANAVQELAISVATGVNHIERLLNDKGMNIETILDKMVFNFSIGANFFIEIAKLRAARLLWNKVAEAYGIEESNRKMTIAAETSQYTKTVYDPYVNMLRAGNEAFAAVLGGIQYLHVSPYNAPEGEASNFSDRVARNTQLILREEAHLKKIVDPAGGSYYIESITNQLAEKAWNLFLQIDEKGGMVEVLKSGWIQGQIADTRQKREIDSYSRKQSIIGTNIYANLQDKPLEKKAQSNVKAANTAFEVIPQLRLSEAFENLRHKSEALRERGHKVEAGLLCLGELKAHKARMDFVTGFLAPGGINTAKSEGVSGYEEATSFIKETNVKHYFICGSNEQYDDTTIGLVKSIKQDHPEVKLYLAGLPAKEEQVKWEQAGISAFIHMRSNCYETLLSILADLEVEK</sequence>
<keyword evidence="5" id="KW-0170">Cobalt</keyword>
<dbReference type="InterPro" id="IPR036724">
    <property type="entry name" value="Cobalamin-bd_sf"/>
</dbReference>
<comment type="similarity">
    <text evidence="2">Belongs to the methylmalonyl-CoA mutase family.</text>
</comment>
<dbReference type="SUPFAM" id="SSF52242">
    <property type="entry name" value="Cobalamin (vitamin B12)-binding domain"/>
    <property type="match status" value="1"/>
</dbReference>
<accession>A0A2N0Z9Q1</accession>
<gene>
    <name evidence="7" type="ORF">CWS20_25220</name>
</gene>
<dbReference type="GO" id="GO:0031419">
    <property type="term" value="F:cobalamin binding"/>
    <property type="evidence" value="ECO:0007669"/>
    <property type="project" value="UniProtKB-KW"/>
</dbReference>
<feature type="domain" description="Methylmalonyl-CoA mutase alpha/beta chain catalytic" evidence="6">
    <location>
        <begin position="39"/>
        <end position="116"/>
    </location>
</feature>
<evidence type="ECO:0000313" key="8">
    <source>
        <dbReference type="Proteomes" id="UP000233343"/>
    </source>
</evidence>
<feature type="domain" description="Methylmalonyl-CoA mutase alpha/beta chain catalytic" evidence="6">
    <location>
        <begin position="183"/>
        <end position="474"/>
    </location>
</feature>
<comment type="cofactor">
    <cofactor evidence="1">
        <name>adenosylcob(III)alamin</name>
        <dbReference type="ChEBI" id="CHEBI:18408"/>
    </cofactor>
</comment>
<evidence type="ECO:0000256" key="4">
    <source>
        <dbReference type="ARBA" id="ARBA00023235"/>
    </source>
</evidence>
<evidence type="ECO:0000256" key="2">
    <source>
        <dbReference type="ARBA" id="ARBA00008465"/>
    </source>
</evidence>
<evidence type="ECO:0000256" key="1">
    <source>
        <dbReference type="ARBA" id="ARBA00001922"/>
    </source>
</evidence>
<reference evidence="7 8" key="1">
    <citation type="journal article" date="2010" name="Int. J. Syst. Evol. Microbiol.">
        <title>Bacillus horneckiae sp. nov., isolated from a spacecraft-assembly clean room.</title>
        <authorList>
            <person name="Vaishampayan P."/>
            <person name="Probst A."/>
            <person name="Krishnamurthi S."/>
            <person name="Ghosh S."/>
            <person name="Osman S."/>
            <person name="McDowall A."/>
            <person name="Ruckmani A."/>
            <person name="Mayilraj S."/>
            <person name="Venkateswaran K."/>
        </authorList>
    </citation>
    <scope>NUCLEOTIDE SEQUENCE [LARGE SCALE GENOMIC DNA]</scope>
    <source>
        <strain evidence="8">1PO1SC</strain>
    </source>
</reference>
<dbReference type="Gene3D" id="3.40.50.280">
    <property type="entry name" value="Cobalamin-binding domain"/>
    <property type="match status" value="1"/>
</dbReference>
<dbReference type="AlphaFoldDB" id="A0A2N0Z9Q1"/>
<evidence type="ECO:0000256" key="3">
    <source>
        <dbReference type="ARBA" id="ARBA00022628"/>
    </source>
</evidence>
<dbReference type="InterPro" id="IPR016176">
    <property type="entry name" value="Cbl-dep_enz_cat"/>
</dbReference>
<dbReference type="GO" id="GO:0046872">
    <property type="term" value="F:metal ion binding"/>
    <property type="evidence" value="ECO:0007669"/>
    <property type="project" value="InterPro"/>
</dbReference>
<keyword evidence="8" id="KW-1185">Reference proteome</keyword>
<protein>
    <submittedName>
        <fullName evidence="7">Methylmalonyl-CoA mutase</fullName>
    </submittedName>
</protein>
<dbReference type="RefSeq" id="WP_066201012.1">
    <property type="nucleotide sequence ID" value="NZ_JARMMB010000007.1"/>
</dbReference>
<evidence type="ECO:0000259" key="6">
    <source>
        <dbReference type="Pfam" id="PF01642"/>
    </source>
</evidence>
<keyword evidence="4" id="KW-0413">Isomerase</keyword>
<dbReference type="EMBL" id="PISD01000075">
    <property type="protein sequence ID" value="PKG26229.1"/>
    <property type="molecule type" value="Genomic_DNA"/>
</dbReference>
<dbReference type="PANTHER" id="PTHR48101">
    <property type="entry name" value="METHYLMALONYL-COA MUTASE, MITOCHONDRIAL-RELATED"/>
    <property type="match status" value="1"/>
</dbReference>
<dbReference type="SUPFAM" id="SSF51703">
    <property type="entry name" value="Cobalamin (vitamin B12)-dependent enzymes"/>
    <property type="match status" value="1"/>
</dbReference>
<dbReference type="GO" id="GO:0016866">
    <property type="term" value="F:intramolecular transferase activity"/>
    <property type="evidence" value="ECO:0007669"/>
    <property type="project" value="InterPro"/>
</dbReference>
<dbReference type="PANTHER" id="PTHR48101:SF1">
    <property type="entry name" value="METHYLMALONYL-COA MUTASE, LARGE SUBUNIT"/>
    <property type="match status" value="1"/>
</dbReference>
<dbReference type="Gene3D" id="3.20.20.240">
    <property type="entry name" value="Methylmalonyl-CoA mutase"/>
    <property type="match status" value="1"/>
</dbReference>
<organism evidence="7 8">
    <name type="scientific">Cytobacillus horneckiae</name>
    <dbReference type="NCBI Taxonomy" id="549687"/>
    <lineage>
        <taxon>Bacteria</taxon>
        <taxon>Bacillati</taxon>
        <taxon>Bacillota</taxon>
        <taxon>Bacilli</taxon>
        <taxon>Bacillales</taxon>
        <taxon>Bacillaceae</taxon>
        <taxon>Cytobacillus</taxon>
    </lineage>
</organism>
<dbReference type="Proteomes" id="UP000233343">
    <property type="component" value="Unassembled WGS sequence"/>
</dbReference>
<name>A0A2N0Z9Q1_9BACI</name>
<comment type="caution">
    <text evidence="7">The sequence shown here is derived from an EMBL/GenBank/DDBJ whole genome shotgun (WGS) entry which is preliminary data.</text>
</comment>
<dbReference type="Pfam" id="PF01642">
    <property type="entry name" value="MM_CoA_mutase"/>
    <property type="match status" value="2"/>
</dbReference>
<proteinExistence type="inferred from homology"/>
<dbReference type="CDD" id="cd03677">
    <property type="entry name" value="MM_CoA_mutase_beta"/>
    <property type="match status" value="1"/>
</dbReference>